<dbReference type="EMBL" id="LQNT01000011">
    <property type="protein sequence ID" value="KZE36986.1"/>
    <property type="molecule type" value="Genomic_DNA"/>
</dbReference>
<comment type="caution">
    <text evidence="2">The sequence shown here is derived from an EMBL/GenBank/DDBJ whole genome shotgun (WGS) entry which is preliminary data.</text>
</comment>
<feature type="compositionally biased region" description="Polar residues" evidence="1">
    <location>
        <begin position="17"/>
        <end position="30"/>
    </location>
</feature>
<proteinExistence type="predicted"/>
<evidence type="ECO:0000313" key="2">
    <source>
        <dbReference type="EMBL" id="KZE36986.1"/>
    </source>
</evidence>
<protein>
    <submittedName>
        <fullName evidence="2">Uncharacterized protein</fullName>
    </submittedName>
</protein>
<dbReference type="AlphaFoldDB" id="A0A163ER00"/>
<dbReference type="Proteomes" id="UP000076490">
    <property type="component" value="Unassembled WGS sequence"/>
</dbReference>
<evidence type="ECO:0000313" key="3">
    <source>
        <dbReference type="Proteomes" id="UP000076490"/>
    </source>
</evidence>
<gene>
    <name evidence="2" type="ORF">AV656_10395</name>
</gene>
<dbReference type="RefSeq" id="WP_063181802.1">
    <property type="nucleotide sequence ID" value="NZ_LQNT01000011.1"/>
</dbReference>
<organism evidence="2 3">
    <name type="scientific">Bhargavaea cecembensis</name>
    <dbReference type="NCBI Taxonomy" id="394098"/>
    <lineage>
        <taxon>Bacteria</taxon>
        <taxon>Bacillati</taxon>
        <taxon>Bacillota</taxon>
        <taxon>Bacilli</taxon>
        <taxon>Bacillales</taxon>
        <taxon>Caryophanaceae</taxon>
        <taxon>Bhargavaea</taxon>
    </lineage>
</organism>
<sequence length="59" mass="6064">MAKVTNGLSKVTKGSPKVTNQVLKVTNTDGKSVAMGDAPGDMKKPLSKPGSGFSFQSIP</sequence>
<reference evidence="2 3" key="1">
    <citation type="submission" date="2016-01" db="EMBL/GenBank/DDBJ databases">
        <title>Whole genome sequencing of Bhargavaea cecembensis T14.</title>
        <authorList>
            <person name="Hong K.W."/>
        </authorList>
    </citation>
    <scope>NUCLEOTIDE SEQUENCE [LARGE SCALE GENOMIC DNA]</scope>
    <source>
        <strain evidence="2 3">T14</strain>
    </source>
</reference>
<feature type="region of interest" description="Disordered" evidence="1">
    <location>
        <begin position="1"/>
        <end position="59"/>
    </location>
</feature>
<name>A0A163ER00_9BACL</name>
<accession>A0A163ER00</accession>
<evidence type="ECO:0000256" key="1">
    <source>
        <dbReference type="SAM" id="MobiDB-lite"/>
    </source>
</evidence>